<keyword evidence="1" id="KW-0175">Coiled coil</keyword>
<sequence>ADALEELAKSEGLEQEIKEALENLAQQAGDMSGEPSPSLESIQKGLDLLAAELARLYETMTQGRAAHLVKKLLEISDQLIELSKTEEQLYHGDFGPDAELQDQLINVTKAVAESLYSQQTKSYYVTPQMGKNLAKAIKQMEKTRDHYQQQRMSPQTAREAMKLINMVSLEMLKKLKEAVEGSGSSTGMDKLLQGLSDISKGQMSLNQSMSGLFPLPMAGLTAEQMGQIQKLARRQRELREALESLRAEAGFGQQQELLENIVNEMKKTEEDLYQYKLDRELIERQQMLMSRLLD</sequence>
<proteinExistence type="predicted"/>
<feature type="non-terminal residue" evidence="2">
    <location>
        <position position="1"/>
    </location>
</feature>
<organism evidence="2">
    <name type="scientific">marine sediment metagenome</name>
    <dbReference type="NCBI Taxonomy" id="412755"/>
    <lineage>
        <taxon>unclassified sequences</taxon>
        <taxon>metagenomes</taxon>
        <taxon>ecological metagenomes</taxon>
    </lineage>
</organism>
<name>X1BVM2_9ZZZZ</name>
<reference evidence="2" key="1">
    <citation type="journal article" date="2014" name="Front. Microbiol.">
        <title>High frequency of phylogenetically diverse reductive dehalogenase-homologous genes in deep subseafloor sedimentary metagenomes.</title>
        <authorList>
            <person name="Kawai M."/>
            <person name="Futagami T."/>
            <person name="Toyoda A."/>
            <person name="Takaki Y."/>
            <person name="Nishi S."/>
            <person name="Hori S."/>
            <person name="Arai W."/>
            <person name="Tsubouchi T."/>
            <person name="Morono Y."/>
            <person name="Uchiyama I."/>
            <person name="Ito T."/>
            <person name="Fujiyama A."/>
            <person name="Inagaki F."/>
            <person name="Takami H."/>
        </authorList>
    </citation>
    <scope>NUCLEOTIDE SEQUENCE</scope>
    <source>
        <strain evidence="2">Expedition CK06-06</strain>
    </source>
</reference>
<evidence type="ECO:0000256" key="1">
    <source>
        <dbReference type="SAM" id="Coils"/>
    </source>
</evidence>
<feature type="coiled-coil region" evidence="1">
    <location>
        <begin position="228"/>
        <end position="285"/>
    </location>
</feature>
<comment type="caution">
    <text evidence="2">The sequence shown here is derived from an EMBL/GenBank/DDBJ whole genome shotgun (WGS) entry which is preliminary data.</text>
</comment>
<gene>
    <name evidence="2" type="ORF">S01H4_36255</name>
</gene>
<feature type="non-terminal residue" evidence="2">
    <location>
        <position position="294"/>
    </location>
</feature>
<dbReference type="AlphaFoldDB" id="X1BVM2"/>
<protein>
    <submittedName>
        <fullName evidence="2">Uncharacterized protein</fullName>
    </submittedName>
</protein>
<evidence type="ECO:0000313" key="2">
    <source>
        <dbReference type="EMBL" id="GAG85192.1"/>
    </source>
</evidence>
<feature type="coiled-coil region" evidence="1">
    <location>
        <begin position="3"/>
        <end position="30"/>
    </location>
</feature>
<accession>X1BVM2</accession>
<dbReference type="EMBL" id="BART01019359">
    <property type="protein sequence ID" value="GAG85192.1"/>
    <property type="molecule type" value="Genomic_DNA"/>
</dbReference>